<evidence type="ECO:0000313" key="2">
    <source>
        <dbReference type="EMBL" id="ADX42606.1"/>
    </source>
</evidence>
<feature type="transmembrane region" description="Helical" evidence="1">
    <location>
        <begin position="21"/>
        <end position="45"/>
    </location>
</feature>
<organism evidence="2 3">
    <name type="scientific">Gordonia phage GTE2</name>
    <dbReference type="NCBI Taxonomy" id="981323"/>
    <lineage>
        <taxon>Viruses</taxon>
        <taxon>Duplodnaviria</taxon>
        <taxon>Heunggongvirae</taxon>
        <taxon>Uroviricota</taxon>
        <taxon>Caudoviricetes</taxon>
        <taxon>Emalynvirus</taxon>
        <taxon>Emalynvirus GTE2</taxon>
    </lineage>
</organism>
<dbReference type="Proteomes" id="UP000202663">
    <property type="component" value="Segment"/>
</dbReference>
<reference evidence="2 3" key="1">
    <citation type="journal article" date="2011" name="Appl. Environ. Microbiol.">
        <title>Characterization of the genome of the polyvalent lytic bacteriophage GTE2, which has potential for biocontrol of Gordonia-, Rhodococcus-, and Nocardia-stabilized foams in activated sludge plants.</title>
        <authorList>
            <person name="Petrovski S."/>
            <person name="Seviour R.J."/>
            <person name="Tillett D."/>
        </authorList>
    </citation>
    <scope>NUCLEOTIDE SEQUENCE [LARGE SCALE GENOMIC DNA]</scope>
</reference>
<evidence type="ECO:0000256" key="1">
    <source>
        <dbReference type="SAM" id="Phobius"/>
    </source>
</evidence>
<name>F8S0T1_9CAUD</name>
<proteinExistence type="predicted"/>
<feature type="transmembrane region" description="Helical" evidence="1">
    <location>
        <begin position="132"/>
        <end position="150"/>
    </location>
</feature>
<dbReference type="KEGG" id="vg:10897002"/>
<protein>
    <submittedName>
        <fullName evidence="2">Uncharacterized protein</fullName>
    </submittedName>
</protein>
<accession>F8S0T1</accession>
<sequence>MLDWLREWRDRFYRVVDSDNVRVFQAIVYLGMLVSGIYVVAYGAPTTVKRELGDTMHAVWVSLTIVGPLIVTLGDRMVYAGKNRVLHSRKPGGGGRIYWGWYLQAGGDFAVCMVYLTYIIAAFSSAWLQKGIFAAFITTSLMICAVVLVIRDLRRVRAIERL</sequence>
<keyword evidence="1" id="KW-0472">Membrane</keyword>
<dbReference type="GeneID" id="10897002"/>
<keyword evidence="1" id="KW-1133">Transmembrane helix</keyword>
<dbReference type="OrthoDB" id="13222at10239"/>
<dbReference type="RefSeq" id="YP_004678790.1">
    <property type="nucleotide sequence ID" value="NC_015720.1"/>
</dbReference>
<keyword evidence="3" id="KW-1185">Reference proteome</keyword>
<feature type="transmembrane region" description="Helical" evidence="1">
    <location>
        <begin position="57"/>
        <end position="78"/>
    </location>
</feature>
<feature type="transmembrane region" description="Helical" evidence="1">
    <location>
        <begin position="99"/>
        <end position="120"/>
    </location>
</feature>
<evidence type="ECO:0000313" key="3">
    <source>
        <dbReference type="Proteomes" id="UP000202663"/>
    </source>
</evidence>
<keyword evidence="1" id="KW-0812">Transmembrane</keyword>
<dbReference type="EMBL" id="HQ403646">
    <property type="protein sequence ID" value="ADX42606.1"/>
    <property type="molecule type" value="Genomic_DNA"/>
</dbReference>